<sequence>MTLLSVSLSFSTIAIVSQGCCAAVVCLMLVLQLSAFVSDCVLCVSQSHLVVLFVHRWLLRLKTSPCWPSSSELMRHDSLSVIPVWGRAVHVRRLQGDYIGATARASDGDHFKF</sequence>
<organism evidence="1 2">
    <name type="scientific">Tagetes erecta</name>
    <name type="common">African marigold</name>
    <dbReference type="NCBI Taxonomy" id="13708"/>
    <lineage>
        <taxon>Eukaryota</taxon>
        <taxon>Viridiplantae</taxon>
        <taxon>Streptophyta</taxon>
        <taxon>Embryophyta</taxon>
        <taxon>Tracheophyta</taxon>
        <taxon>Spermatophyta</taxon>
        <taxon>Magnoliopsida</taxon>
        <taxon>eudicotyledons</taxon>
        <taxon>Gunneridae</taxon>
        <taxon>Pentapetalae</taxon>
        <taxon>asterids</taxon>
        <taxon>campanulids</taxon>
        <taxon>Asterales</taxon>
        <taxon>Asteraceae</taxon>
        <taxon>Asteroideae</taxon>
        <taxon>Heliantheae alliance</taxon>
        <taxon>Tageteae</taxon>
        <taxon>Tagetes</taxon>
    </lineage>
</organism>
<dbReference type="Proteomes" id="UP001229421">
    <property type="component" value="Unassembled WGS sequence"/>
</dbReference>
<dbReference type="AlphaFoldDB" id="A0AAD8NG46"/>
<name>A0AAD8NG46_TARER</name>
<dbReference type="EMBL" id="JAUHHV010000011">
    <property type="protein sequence ID" value="KAK1406713.1"/>
    <property type="molecule type" value="Genomic_DNA"/>
</dbReference>
<keyword evidence="2" id="KW-1185">Reference proteome</keyword>
<evidence type="ECO:0000313" key="1">
    <source>
        <dbReference type="EMBL" id="KAK1406713.1"/>
    </source>
</evidence>
<evidence type="ECO:0000313" key="2">
    <source>
        <dbReference type="Proteomes" id="UP001229421"/>
    </source>
</evidence>
<accession>A0AAD8NG46</accession>
<gene>
    <name evidence="1" type="ORF">QVD17_38321</name>
</gene>
<proteinExistence type="predicted"/>
<comment type="caution">
    <text evidence="1">The sequence shown here is derived from an EMBL/GenBank/DDBJ whole genome shotgun (WGS) entry which is preliminary data.</text>
</comment>
<protein>
    <submittedName>
        <fullName evidence="1">Uncharacterized protein</fullName>
    </submittedName>
</protein>
<reference evidence="1" key="1">
    <citation type="journal article" date="2023" name="bioRxiv">
        <title>Improved chromosome-level genome assembly for marigold (Tagetes erecta).</title>
        <authorList>
            <person name="Jiang F."/>
            <person name="Yuan L."/>
            <person name="Wang S."/>
            <person name="Wang H."/>
            <person name="Xu D."/>
            <person name="Wang A."/>
            <person name="Fan W."/>
        </authorList>
    </citation>
    <scope>NUCLEOTIDE SEQUENCE</scope>
    <source>
        <strain evidence="1">WSJ</strain>
        <tissue evidence="1">Leaf</tissue>
    </source>
</reference>